<protein>
    <submittedName>
        <fullName evidence="2">Uncharacterized protein</fullName>
    </submittedName>
</protein>
<reference evidence="2 3" key="1">
    <citation type="journal article" date="2011" name="J. Gen. Appl. Microbiol.">
        <title>Draft genome sequencing of the enigmatic yeast Saitoella complicata.</title>
        <authorList>
            <person name="Nishida H."/>
            <person name="Hamamoto M."/>
            <person name="Sugiyama J."/>
        </authorList>
    </citation>
    <scope>NUCLEOTIDE SEQUENCE [LARGE SCALE GENOMIC DNA]</scope>
    <source>
        <strain evidence="2 3">NRRL Y-17804</strain>
    </source>
</reference>
<feature type="compositionally biased region" description="Low complexity" evidence="1">
    <location>
        <begin position="306"/>
        <end position="317"/>
    </location>
</feature>
<dbReference type="Proteomes" id="UP000033140">
    <property type="component" value="Unassembled WGS sequence"/>
</dbReference>
<reference evidence="2 3" key="3">
    <citation type="journal article" date="2015" name="Genome Announc.">
        <title>Draft Genome Sequence of the Archiascomycetous Yeast Saitoella complicata.</title>
        <authorList>
            <person name="Yamauchi K."/>
            <person name="Kondo S."/>
            <person name="Hamamoto M."/>
            <person name="Takahashi Y."/>
            <person name="Ogura Y."/>
            <person name="Hayashi T."/>
            <person name="Nishida H."/>
        </authorList>
    </citation>
    <scope>NUCLEOTIDE SEQUENCE [LARGE SCALE GENOMIC DNA]</scope>
    <source>
        <strain evidence="2 3">NRRL Y-17804</strain>
    </source>
</reference>
<gene>
    <name evidence="2" type="ORF">G7K_6634-t1</name>
</gene>
<feature type="region of interest" description="Disordered" evidence="1">
    <location>
        <begin position="101"/>
        <end position="167"/>
    </location>
</feature>
<feature type="compositionally biased region" description="Polar residues" evidence="1">
    <location>
        <begin position="242"/>
        <end position="258"/>
    </location>
</feature>
<evidence type="ECO:0000313" key="2">
    <source>
        <dbReference type="EMBL" id="GAO52561.1"/>
    </source>
</evidence>
<dbReference type="AlphaFoldDB" id="A0A0E9NSC9"/>
<name>A0A0E9NSC9_SAICN</name>
<comment type="caution">
    <text evidence="2">The sequence shown here is derived from an EMBL/GenBank/DDBJ whole genome shotgun (WGS) entry which is preliminary data.</text>
</comment>
<sequence>MATYTINDERPELSTASSTTALYHGEPGDKHAIHPVPAAVVDTAHSRVGHRCPITEQPPRPPLESRDTKNILCDLNEPVDETATAYTTIEGARQNAIPTPRVEKTGMDWGNTSTAASTTSTTSSANLATGGAPWRPTEDLNPSLGGNIATGERIPSSASGVHANPEQTRVAETARAREAAVGAGAGAGRRTEEELVKGVQGVNIGSGAATDVGAGTPWRSTGDVDISKNAMGGKGVHVDAPTSKTSTTDNLVAKTEQSPATAPTAGWAAPPTTDAGSGSTTTATYATAEAKKETLGVEETNRRKSSTSSGKSGSSGIFGKIKDAIIG</sequence>
<organism evidence="2 3">
    <name type="scientific">Saitoella complicata (strain BCRC 22490 / CBS 7301 / JCM 7358 / NBRC 10748 / NRRL Y-17804)</name>
    <dbReference type="NCBI Taxonomy" id="698492"/>
    <lineage>
        <taxon>Eukaryota</taxon>
        <taxon>Fungi</taxon>
        <taxon>Dikarya</taxon>
        <taxon>Ascomycota</taxon>
        <taxon>Taphrinomycotina</taxon>
        <taxon>Taphrinomycotina incertae sedis</taxon>
        <taxon>Saitoella</taxon>
    </lineage>
</organism>
<evidence type="ECO:0000313" key="3">
    <source>
        <dbReference type="Proteomes" id="UP000033140"/>
    </source>
</evidence>
<evidence type="ECO:0000256" key="1">
    <source>
        <dbReference type="SAM" id="MobiDB-lite"/>
    </source>
</evidence>
<proteinExistence type="predicted"/>
<dbReference type="EMBL" id="BACD03000074">
    <property type="protein sequence ID" value="GAO52561.1"/>
    <property type="molecule type" value="Genomic_DNA"/>
</dbReference>
<keyword evidence="3" id="KW-1185">Reference proteome</keyword>
<reference evidence="2 3" key="2">
    <citation type="journal article" date="2014" name="J. Gen. Appl. Microbiol.">
        <title>The early diverging ascomycetous budding yeast Saitoella complicata has three histone deacetylases belonging to the Clr6, Hos2, and Rpd3 lineages.</title>
        <authorList>
            <person name="Nishida H."/>
            <person name="Matsumoto T."/>
            <person name="Kondo S."/>
            <person name="Hamamoto M."/>
            <person name="Yoshikawa H."/>
        </authorList>
    </citation>
    <scope>NUCLEOTIDE SEQUENCE [LARGE SCALE GENOMIC DNA]</scope>
    <source>
        <strain evidence="2 3">NRRL Y-17804</strain>
    </source>
</reference>
<feature type="compositionally biased region" description="Basic and acidic residues" evidence="1">
    <location>
        <begin position="289"/>
        <end position="302"/>
    </location>
</feature>
<feature type="compositionally biased region" description="Low complexity" evidence="1">
    <location>
        <begin position="110"/>
        <end position="132"/>
    </location>
</feature>
<feature type="compositionally biased region" description="Low complexity" evidence="1">
    <location>
        <begin position="259"/>
        <end position="288"/>
    </location>
</feature>
<feature type="region of interest" description="Disordered" evidence="1">
    <location>
        <begin position="232"/>
        <end position="317"/>
    </location>
</feature>
<accession>A0A0E9NSC9</accession>